<dbReference type="Pfam" id="PF04773">
    <property type="entry name" value="FecR"/>
    <property type="match status" value="1"/>
</dbReference>
<keyword evidence="1" id="KW-0812">Transmembrane</keyword>
<keyword evidence="1" id="KW-0472">Membrane</keyword>
<gene>
    <name evidence="3" type="ORF">Mal4_29680</name>
</gene>
<protein>
    <submittedName>
        <fullName evidence="3">Fec operon regulator FecR</fullName>
    </submittedName>
</protein>
<dbReference type="InterPro" id="IPR006860">
    <property type="entry name" value="FecR"/>
</dbReference>
<dbReference type="Proteomes" id="UP000320496">
    <property type="component" value="Chromosome"/>
</dbReference>
<dbReference type="OrthoDB" id="260188at2"/>
<dbReference type="PANTHER" id="PTHR30273:SF2">
    <property type="entry name" value="PROTEIN FECR"/>
    <property type="match status" value="1"/>
</dbReference>
<name>A0A517Z864_9PLAN</name>
<dbReference type="InterPro" id="IPR012373">
    <property type="entry name" value="Ferrdict_sens_TM"/>
</dbReference>
<evidence type="ECO:0000313" key="3">
    <source>
        <dbReference type="EMBL" id="QDU38639.1"/>
    </source>
</evidence>
<dbReference type="PANTHER" id="PTHR30273">
    <property type="entry name" value="PERIPLASMIC SIGNAL SENSOR AND SIGMA FACTOR ACTIVATOR FECR-RELATED"/>
    <property type="match status" value="1"/>
</dbReference>
<sequence length="447" mass="47295">MVDELKSLIRSYSDGEMTPGQLEHLEGTLRSEPAARELFLSELNLRAALEDAAIDASSAAVAAGDRPVAPLAASTPGGSSAAGTRLLLARMMLAVAAVAVSGIVMLFVLSAPQVSPPVAVITGVSGPLIWTGNGGHVRRELTLGTELSGGTIEGVAPESWFELTFRDGSEVMLSGPSTLTFSDDGQKELRLLQGSFSASVVPQPAGKPMRIHTRSALLEVLGTRFSVDAERSATVLTVNEGTVRATRLSDGDSVEVAAHHRVVAAADRELAPAPVPDSVNHWQSHLSRGPAWTYGDWSPQQSGRQAALSAIPYTTETGRTIYTAALGVSTGDTPSVLLLSNSQIRVRGRLDRANRVYFGITVRRTNGDFAGRFQTILLASQFGSGEFEVVLPITALALDPSLNHMRHELPVRPTDLIVESVWCHTLYDRAGLAVTSVELIPPAGSAP</sequence>
<dbReference type="Gene3D" id="2.60.120.1440">
    <property type="match status" value="1"/>
</dbReference>
<dbReference type="RefSeq" id="WP_145369901.1">
    <property type="nucleotide sequence ID" value="NZ_CP036275.1"/>
</dbReference>
<feature type="domain" description="FecR protein" evidence="2">
    <location>
        <begin position="157"/>
        <end position="244"/>
    </location>
</feature>
<dbReference type="GO" id="GO:0016989">
    <property type="term" value="F:sigma factor antagonist activity"/>
    <property type="evidence" value="ECO:0007669"/>
    <property type="project" value="TreeGrafter"/>
</dbReference>
<organism evidence="3 4">
    <name type="scientific">Maioricimonas rarisocia</name>
    <dbReference type="NCBI Taxonomy" id="2528026"/>
    <lineage>
        <taxon>Bacteria</taxon>
        <taxon>Pseudomonadati</taxon>
        <taxon>Planctomycetota</taxon>
        <taxon>Planctomycetia</taxon>
        <taxon>Planctomycetales</taxon>
        <taxon>Planctomycetaceae</taxon>
        <taxon>Maioricimonas</taxon>
    </lineage>
</organism>
<keyword evidence="1" id="KW-1133">Transmembrane helix</keyword>
<dbReference type="AlphaFoldDB" id="A0A517Z864"/>
<evidence type="ECO:0000259" key="2">
    <source>
        <dbReference type="Pfam" id="PF04773"/>
    </source>
</evidence>
<accession>A0A517Z864</accession>
<keyword evidence="4" id="KW-1185">Reference proteome</keyword>
<dbReference type="EMBL" id="CP036275">
    <property type="protein sequence ID" value="QDU38639.1"/>
    <property type="molecule type" value="Genomic_DNA"/>
</dbReference>
<evidence type="ECO:0000313" key="4">
    <source>
        <dbReference type="Proteomes" id="UP000320496"/>
    </source>
</evidence>
<evidence type="ECO:0000256" key="1">
    <source>
        <dbReference type="SAM" id="Phobius"/>
    </source>
</evidence>
<proteinExistence type="predicted"/>
<reference evidence="3 4" key="1">
    <citation type="submission" date="2019-02" db="EMBL/GenBank/DDBJ databases">
        <title>Deep-cultivation of Planctomycetes and their phenomic and genomic characterization uncovers novel biology.</title>
        <authorList>
            <person name="Wiegand S."/>
            <person name="Jogler M."/>
            <person name="Boedeker C."/>
            <person name="Pinto D."/>
            <person name="Vollmers J."/>
            <person name="Rivas-Marin E."/>
            <person name="Kohn T."/>
            <person name="Peeters S.H."/>
            <person name="Heuer A."/>
            <person name="Rast P."/>
            <person name="Oberbeckmann S."/>
            <person name="Bunk B."/>
            <person name="Jeske O."/>
            <person name="Meyerdierks A."/>
            <person name="Storesund J.E."/>
            <person name="Kallscheuer N."/>
            <person name="Luecker S."/>
            <person name="Lage O.M."/>
            <person name="Pohl T."/>
            <person name="Merkel B.J."/>
            <person name="Hornburger P."/>
            <person name="Mueller R.-W."/>
            <person name="Bruemmer F."/>
            <person name="Labrenz M."/>
            <person name="Spormann A.M."/>
            <person name="Op den Camp H."/>
            <person name="Overmann J."/>
            <person name="Amann R."/>
            <person name="Jetten M.S.M."/>
            <person name="Mascher T."/>
            <person name="Medema M.H."/>
            <person name="Devos D.P."/>
            <person name="Kaster A.-K."/>
            <person name="Ovreas L."/>
            <person name="Rohde M."/>
            <person name="Galperin M.Y."/>
            <person name="Jogler C."/>
        </authorList>
    </citation>
    <scope>NUCLEOTIDE SEQUENCE [LARGE SCALE GENOMIC DNA]</scope>
    <source>
        <strain evidence="3 4">Mal4</strain>
    </source>
</reference>
<feature type="transmembrane region" description="Helical" evidence="1">
    <location>
        <begin position="87"/>
        <end position="109"/>
    </location>
</feature>
<dbReference type="KEGG" id="mri:Mal4_29680"/>